<protein>
    <recommendedName>
        <fullName evidence="5">Porin</fullName>
    </recommendedName>
</protein>
<name>A0ABN6F337_9BACT</name>
<feature type="chain" id="PRO_5046334103" description="Porin" evidence="2">
    <location>
        <begin position="24"/>
        <end position="477"/>
    </location>
</feature>
<proteinExistence type="predicted"/>
<gene>
    <name evidence="3" type="ORF">DSLASN_20250</name>
</gene>
<feature type="coiled-coil region" evidence="1">
    <location>
        <begin position="21"/>
        <end position="59"/>
    </location>
</feature>
<evidence type="ECO:0008006" key="5">
    <source>
        <dbReference type="Google" id="ProtNLM"/>
    </source>
</evidence>
<dbReference type="Proteomes" id="UP001320148">
    <property type="component" value="Chromosome"/>
</dbReference>
<accession>A0ABN6F337</accession>
<dbReference type="EMBL" id="AP024488">
    <property type="protein sequence ID" value="BCS96393.1"/>
    <property type="molecule type" value="Genomic_DNA"/>
</dbReference>
<evidence type="ECO:0000313" key="4">
    <source>
        <dbReference type="Proteomes" id="UP001320148"/>
    </source>
</evidence>
<organism evidence="3 4">
    <name type="scientific">Desulfoluna limicola</name>
    <dbReference type="NCBI Taxonomy" id="2810562"/>
    <lineage>
        <taxon>Bacteria</taxon>
        <taxon>Pseudomonadati</taxon>
        <taxon>Thermodesulfobacteriota</taxon>
        <taxon>Desulfobacteria</taxon>
        <taxon>Desulfobacterales</taxon>
        <taxon>Desulfolunaceae</taxon>
        <taxon>Desulfoluna</taxon>
    </lineage>
</organism>
<evidence type="ECO:0000256" key="1">
    <source>
        <dbReference type="SAM" id="Coils"/>
    </source>
</evidence>
<reference evidence="3 4" key="1">
    <citation type="submission" date="2021-02" db="EMBL/GenBank/DDBJ databases">
        <title>Complete genome of Desulfoluna sp. strain ASN36.</title>
        <authorList>
            <person name="Takahashi A."/>
            <person name="Kojima H."/>
            <person name="Fukui M."/>
        </authorList>
    </citation>
    <scope>NUCLEOTIDE SEQUENCE [LARGE SCALE GENOMIC DNA]</scope>
    <source>
        <strain evidence="3 4">ASN36</strain>
    </source>
</reference>
<evidence type="ECO:0000256" key="2">
    <source>
        <dbReference type="SAM" id="SignalP"/>
    </source>
</evidence>
<dbReference type="RefSeq" id="WP_236892708.1">
    <property type="nucleotide sequence ID" value="NZ_AP024488.1"/>
</dbReference>
<feature type="signal peptide" evidence="2">
    <location>
        <begin position="1"/>
        <end position="23"/>
    </location>
</feature>
<evidence type="ECO:0000313" key="3">
    <source>
        <dbReference type="EMBL" id="BCS96393.1"/>
    </source>
</evidence>
<keyword evidence="2" id="KW-0732">Signal</keyword>
<keyword evidence="4" id="KW-1185">Reference proteome</keyword>
<sequence length="477" mass="53110">MKKTVVTMFAVLSLIIGPHCVNASEADLQQQIEDLKKTVNQLDAEVKQLNEGKAAAEESSVSVDPKLKFLKNVHLGADYRSRYGYREKTSASAGPDARDAFDHRIRVMFDYIDDSGVALKTRTQLYDNVWLGDRRSSGSAGSDISSGEDNISLDYGFLEIPFHETWNFKIGRQEAFWARNFVTDDDRRDRISLMNSLGETSLGNMTVMAIYDKRQEGEVEVQKDDGDMIAIASWAKAGDWTWGLLLDYWHGWADYVSPDPNGTDGYVLDDLWSISPTLEGTFGDGFEFFWTMHYMNGNGRGDGKFEPGQGFWANESMATFAVLGYNFDFMKVEVQGYLNQDGCLVGAGWDSFSSVIQNSTRNDPNPIRLSSVGGLGYDGDDQWLAATRLSGKLLDSKVGWALAGGYVDTRNDDADPVNNGQDNLYNLEAAFVDVQASWRFYNTLELGAKYGYIFGDEDDDGPGAGKFGTLAYLSWNY</sequence>
<keyword evidence="1" id="KW-0175">Coiled coil</keyword>